<keyword evidence="2" id="KW-0547">Nucleotide-binding</keyword>
<keyword evidence="4" id="KW-0067">ATP-binding</keyword>
<dbReference type="InterPro" id="IPR052059">
    <property type="entry name" value="CR_Ser/Thr_kinase"/>
</dbReference>
<keyword evidence="6" id="KW-1185">Reference proteome</keyword>
<comment type="caution">
    <text evidence="5">The sequence shown here is derived from an EMBL/GenBank/DDBJ whole genome shotgun (WGS) entry which is preliminary data.</text>
</comment>
<name>A0A834G316_RHOSS</name>
<evidence type="ECO:0000313" key="5">
    <source>
        <dbReference type="EMBL" id="KAF7124662.1"/>
    </source>
</evidence>
<organism evidence="5 6">
    <name type="scientific">Rhododendron simsii</name>
    <name type="common">Sims's rhododendron</name>
    <dbReference type="NCBI Taxonomy" id="118357"/>
    <lineage>
        <taxon>Eukaryota</taxon>
        <taxon>Viridiplantae</taxon>
        <taxon>Streptophyta</taxon>
        <taxon>Embryophyta</taxon>
        <taxon>Tracheophyta</taxon>
        <taxon>Spermatophyta</taxon>
        <taxon>Magnoliopsida</taxon>
        <taxon>eudicotyledons</taxon>
        <taxon>Gunneridae</taxon>
        <taxon>Pentapetalae</taxon>
        <taxon>asterids</taxon>
        <taxon>Ericales</taxon>
        <taxon>Ericaceae</taxon>
        <taxon>Ericoideae</taxon>
        <taxon>Rhodoreae</taxon>
        <taxon>Rhododendron</taxon>
    </lineage>
</organism>
<keyword evidence="1" id="KW-0808">Transferase</keyword>
<dbReference type="EMBL" id="WJXA01000012">
    <property type="protein sequence ID" value="KAF7124662.1"/>
    <property type="molecule type" value="Genomic_DNA"/>
</dbReference>
<evidence type="ECO:0000256" key="4">
    <source>
        <dbReference type="ARBA" id="ARBA00022840"/>
    </source>
</evidence>
<accession>A0A834G316</accession>
<dbReference type="AlphaFoldDB" id="A0A834G316"/>
<dbReference type="GO" id="GO:0005524">
    <property type="term" value="F:ATP binding"/>
    <property type="evidence" value="ECO:0007669"/>
    <property type="project" value="UniProtKB-KW"/>
</dbReference>
<protein>
    <submittedName>
        <fullName evidence="5">Uncharacterized protein</fullName>
    </submittedName>
</protein>
<dbReference type="Proteomes" id="UP000626092">
    <property type="component" value="Unassembled WGS sequence"/>
</dbReference>
<evidence type="ECO:0000256" key="1">
    <source>
        <dbReference type="ARBA" id="ARBA00022679"/>
    </source>
</evidence>
<dbReference type="Gene3D" id="1.10.510.10">
    <property type="entry name" value="Transferase(Phosphotransferase) domain 1"/>
    <property type="match status" value="1"/>
</dbReference>
<dbReference type="GO" id="GO:0016301">
    <property type="term" value="F:kinase activity"/>
    <property type="evidence" value="ECO:0007669"/>
    <property type="project" value="UniProtKB-KW"/>
</dbReference>
<dbReference type="OrthoDB" id="663146at2759"/>
<proteinExistence type="predicted"/>
<evidence type="ECO:0000256" key="2">
    <source>
        <dbReference type="ARBA" id="ARBA00022741"/>
    </source>
</evidence>
<evidence type="ECO:0000313" key="6">
    <source>
        <dbReference type="Proteomes" id="UP000626092"/>
    </source>
</evidence>
<keyword evidence="3" id="KW-0418">Kinase</keyword>
<sequence>MAVGMEVSDSSNLKQSPFQIQAWNRYGLGTLCEAVDPSLQVTFGEEEARKLLQIGLLCVLASAELRPSMSMVVKMLKDNHEIPQPTQPPFLTAASAK</sequence>
<reference evidence="5" key="1">
    <citation type="submission" date="2019-11" db="EMBL/GenBank/DDBJ databases">
        <authorList>
            <person name="Liu Y."/>
            <person name="Hou J."/>
            <person name="Li T.-Q."/>
            <person name="Guan C.-H."/>
            <person name="Wu X."/>
            <person name="Wu H.-Z."/>
            <person name="Ling F."/>
            <person name="Zhang R."/>
            <person name="Shi X.-G."/>
            <person name="Ren J.-P."/>
            <person name="Chen E.-F."/>
            <person name="Sun J.-M."/>
        </authorList>
    </citation>
    <scope>NUCLEOTIDE SEQUENCE</scope>
    <source>
        <strain evidence="5">Adult_tree_wgs_1</strain>
        <tissue evidence="5">Leaves</tissue>
    </source>
</reference>
<dbReference type="PANTHER" id="PTHR47973">
    <property type="entry name" value="CYSTEINE-RICH RECEPTOR-LIKE PROTEIN KINASE 3"/>
    <property type="match status" value="1"/>
</dbReference>
<evidence type="ECO:0000256" key="3">
    <source>
        <dbReference type="ARBA" id="ARBA00022777"/>
    </source>
</evidence>
<gene>
    <name evidence="5" type="ORF">RHSIM_Rhsim12G0042400</name>
</gene>